<sequence>MIIRDSGVNYMYWEMPSIQTRVLNENVVLKPFDEIVQRFKDQILYESATSLGADDSVIKKTLAIDRVELGMMQVRKKDSASTLMMVPTWTFFGKTILKYAEPQPGGYALDENNEYTSEVPGYSYLIINAIDGSIINPVLGY</sequence>
<protein>
    <submittedName>
        <fullName evidence="1">Uncharacterized protein</fullName>
    </submittedName>
</protein>
<gene>
    <name evidence="1" type="ORF">SDC9_190994</name>
</gene>
<organism evidence="1">
    <name type="scientific">bioreactor metagenome</name>
    <dbReference type="NCBI Taxonomy" id="1076179"/>
    <lineage>
        <taxon>unclassified sequences</taxon>
        <taxon>metagenomes</taxon>
        <taxon>ecological metagenomes</taxon>
    </lineage>
</organism>
<name>A0A645I4U2_9ZZZZ</name>
<reference evidence="1" key="1">
    <citation type="submission" date="2019-08" db="EMBL/GenBank/DDBJ databases">
        <authorList>
            <person name="Kucharzyk K."/>
            <person name="Murdoch R.W."/>
            <person name="Higgins S."/>
            <person name="Loffler F."/>
        </authorList>
    </citation>
    <scope>NUCLEOTIDE SEQUENCE</scope>
</reference>
<dbReference type="EMBL" id="VSSQ01101835">
    <property type="protein sequence ID" value="MPN43434.1"/>
    <property type="molecule type" value="Genomic_DNA"/>
</dbReference>
<evidence type="ECO:0000313" key="1">
    <source>
        <dbReference type="EMBL" id="MPN43434.1"/>
    </source>
</evidence>
<dbReference type="AlphaFoldDB" id="A0A645I4U2"/>
<accession>A0A645I4U2</accession>
<proteinExistence type="predicted"/>
<comment type="caution">
    <text evidence="1">The sequence shown here is derived from an EMBL/GenBank/DDBJ whole genome shotgun (WGS) entry which is preliminary data.</text>
</comment>